<dbReference type="CDD" id="cd06261">
    <property type="entry name" value="TM_PBP2"/>
    <property type="match status" value="1"/>
</dbReference>
<dbReference type="PANTHER" id="PTHR43744:SF12">
    <property type="entry name" value="ABC TRANSPORTER PERMEASE PROTEIN MG189-RELATED"/>
    <property type="match status" value="1"/>
</dbReference>
<evidence type="ECO:0000256" key="6">
    <source>
        <dbReference type="ARBA" id="ARBA00023136"/>
    </source>
</evidence>
<dbReference type="Proteomes" id="UP000077339">
    <property type="component" value="Unassembled WGS sequence"/>
</dbReference>
<sequence>MMTISIAKKKKPQSLIVDIFIWFFLIGFAIIILAPLAFMFTASLMPSSDVMRLPYPWIPKSFYWQNFWQAIRGNDGSFIYIRNIINSVIVAVSITLSTVFLAALTGYGLAKFPFKGRNVVFLLIMTTMMIPFEAIMIPLYLIVTNFGWQDSYIGLIVPFLTNAFGVFLMRQYLITFPDEVIDAARIDGASEFSIFWRIIIPNSMPAIATLAILTFRSQWDNLLWPLLVVQSEEMKTIPLYIIKFSTEKYTNEGAMMAVAVIASLPMFVLFFTLSKYFLSGSSLFSSRKG</sequence>
<evidence type="ECO:0000259" key="8">
    <source>
        <dbReference type="PROSITE" id="PS50928"/>
    </source>
</evidence>
<name>A0A182C7F4_9BACT</name>
<reference evidence="9 10" key="1">
    <citation type="submission" date="2014-02" db="EMBL/GenBank/DDBJ databases">
        <title>Kosmotoga genome sequencing.</title>
        <authorList>
            <person name="Pollo S.M."/>
            <person name="Charchuk R."/>
            <person name="Nesbo C.L."/>
        </authorList>
    </citation>
    <scope>NUCLEOTIDE SEQUENCE [LARGE SCALE GENOMIC DNA]</scope>
    <source>
        <strain evidence="9 10">S304</strain>
    </source>
</reference>
<comment type="subcellular location">
    <subcellularLocation>
        <location evidence="1 7">Cell membrane</location>
        <topology evidence="1 7">Multi-pass membrane protein</topology>
    </subcellularLocation>
</comment>
<organism evidence="9 10">
    <name type="scientific">Kosmotoga arenicorallina S304</name>
    <dbReference type="NCBI Taxonomy" id="1453497"/>
    <lineage>
        <taxon>Bacteria</taxon>
        <taxon>Thermotogati</taxon>
        <taxon>Thermotogota</taxon>
        <taxon>Thermotogae</taxon>
        <taxon>Kosmotogales</taxon>
        <taxon>Kosmotogaceae</taxon>
        <taxon>Kosmotoga</taxon>
    </lineage>
</organism>
<dbReference type="STRING" id="1453497.AT15_05375"/>
<dbReference type="PANTHER" id="PTHR43744">
    <property type="entry name" value="ABC TRANSPORTER PERMEASE PROTEIN MG189-RELATED-RELATED"/>
    <property type="match status" value="1"/>
</dbReference>
<dbReference type="SUPFAM" id="SSF161098">
    <property type="entry name" value="MetI-like"/>
    <property type="match status" value="1"/>
</dbReference>
<comment type="caution">
    <text evidence="9">The sequence shown here is derived from an EMBL/GenBank/DDBJ whole genome shotgun (WGS) entry which is preliminary data.</text>
</comment>
<dbReference type="AlphaFoldDB" id="A0A182C7F4"/>
<feature type="transmembrane region" description="Helical" evidence="7">
    <location>
        <begin position="254"/>
        <end position="278"/>
    </location>
</feature>
<dbReference type="InterPro" id="IPR000515">
    <property type="entry name" value="MetI-like"/>
</dbReference>
<keyword evidence="3" id="KW-1003">Cell membrane</keyword>
<evidence type="ECO:0000256" key="7">
    <source>
        <dbReference type="RuleBase" id="RU363032"/>
    </source>
</evidence>
<proteinExistence type="inferred from homology"/>
<dbReference type="Pfam" id="PF00528">
    <property type="entry name" value="BPD_transp_1"/>
    <property type="match status" value="1"/>
</dbReference>
<gene>
    <name evidence="9" type="ORF">AT15_05375</name>
</gene>
<keyword evidence="5 7" id="KW-1133">Transmembrane helix</keyword>
<evidence type="ECO:0000256" key="1">
    <source>
        <dbReference type="ARBA" id="ARBA00004651"/>
    </source>
</evidence>
<keyword evidence="4 7" id="KW-0812">Transmembrane</keyword>
<accession>A0A182C7F4</accession>
<feature type="domain" description="ABC transmembrane type-1" evidence="8">
    <location>
        <begin position="84"/>
        <end position="273"/>
    </location>
</feature>
<feature type="transmembrane region" description="Helical" evidence="7">
    <location>
        <begin position="194"/>
        <end position="215"/>
    </location>
</feature>
<evidence type="ECO:0000256" key="3">
    <source>
        <dbReference type="ARBA" id="ARBA00022475"/>
    </source>
</evidence>
<evidence type="ECO:0000256" key="5">
    <source>
        <dbReference type="ARBA" id="ARBA00022989"/>
    </source>
</evidence>
<evidence type="ECO:0000256" key="4">
    <source>
        <dbReference type="ARBA" id="ARBA00022692"/>
    </source>
</evidence>
<keyword evidence="6 7" id="KW-0472">Membrane</keyword>
<comment type="similarity">
    <text evidence="7">Belongs to the binding-protein-dependent transport system permease family.</text>
</comment>
<dbReference type="EMBL" id="JFHK01000003">
    <property type="protein sequence ID" value="OAA31504.1"/>
    <property type="molecule type" value="Genomic_DNA"/>
</dbReference>
<keyword evidence="2 7" id="KW-0813">Transport</keyword>
<evidence type="ECO:0000313" key="10">
    <source>
        <dbReference type="Proteomes" id="UP000077339"/>
    </source>
</evidence>
<feature type="transmembrane region" description="Helical" evidence="7">
    <location>
        <begin position="119"/>
        <end position="140"/>
    </location>
</feature>
<evidence type="ECO:0000256" key="2">
    <source>
        <dbReference type="ARBA" id="ARBA00022448"/>
    </source>
</evidence>
<feature type="transmembrane region" description="Helical" evidence="7">
    <location>
        <begin position="84"/>
        <end position="107"/>
    </location>
</feature>
<dbReference type="RefSeq" id="WP_235598473.1">
    <property type="nucleotide sequence ID" value="NZ_JFHK01000003.1"/>
</dbReference>
<dbReference type="GO" id="GO:0005886">
    <property type="term" value="C:plasma membrane"/>
    <property type="evidence" value="ECO:0007669"/>
    <property type="project" value="UniProtKB-SubCell"/>
</dbReference>
<dbReference type="PROSITE" id="PS50928">
    <property type="entry name" value="ABC_TM1"/>
    <property type="match status" value="1"/>
</dbReference>
<dbReference type="InterPro" id="IPR035906">
    <property type="entry name" value="MetI-like_sf"/>
</dbReference>
<feature type="transmembrane region" description="Helical" evidence="7">
    <location>
        <begin position="152"/>
        <end position="173"/>
    </location>
</feature>
<feature type="transmembrane region" description="Helical" evidence="7">
    <location>
        <begin position="20"/>
        <end position="45"/>
    </location>
</feature>
<evidence type="ECO:0000313" key="9">
    <source>
        <dbReference type="EMBL" id="OAA31504.1"/>
    </source>
</evidence>
<protein>
    <submittedName>
        <fullName evidence="9">ABC transporter permease</fullName>
    </submittedName>
</protein>
<dbReference type="PATRIC" id="fig|1453497.3.peg.1068"/>
<keyword evidence="10" id="KW-1185">Reference proteome</keyword>
<dbReference type="Gene3D" id="1.10.3720.10">
    <property type="entry name" value="MetI-like"/>
    <property type="match status" value="1"/>
</dbReference>
<dbReference type="GO" id="GO:0055085">
    <property type="term" value="P:transmembrane transport"/>
    <property type="evidence" value="ECO:0007669"/>
    <property type="project" value="InterPro"/>
</dbReference>